<dbReference type="InterPro" id="IPR029058">
    <property type="entry name" value="AB_hydrolase_fold"/>
</dbReference>
<organism evidence="1 2">
    <name type="scientific">Aphanomyces euteiches</name>
    <dbReference type="NCBI Taxonomy" id="100861"/>
    <lineage>
        <taxon>Eukaryota</taxon>
        <taxon>Sar</taxon>
        <taxon>Stramenopiles</taxon>
        <taxon>Oomycota</taxon>
        <taxon>Saprolegniomycetes</taxon>
        <taxon>Saprolegniales</taxon>
        <taxon>Verrucalvaceae</taxon>
        <taxon>Aphanomyces</taxon>
    </lineage>
</organism>
<dbReference type="Gene3D" id="3.40.50.1820">
    <property type="entry name" value="alpha/beta hydrolase"/>
    <property type="match status" value="1"/>
</dbReference>
<accession>A0A6G0XD23</accession>
<name>A0A6G0XD23_9STRA</name>
<evidence type="ECO:0000313" key="2">
    <source>
        <dbReference type="Proteomes" id="UP000481153"/>
    </source>
</evidence>
<dbReference type="Proteomes" id="UP000481153">
    <property type="component" value="Unassembled WGS sequence"/>
</dbReference>
<gene>
    <name evidence="1" type="ORF">Ae201684_005944</name>
</gene>
<reference evidence="1 2" key="1">
    <citation type="submission" date="2019-07" db="EMBL/GenBank/DDBJ databases">
        <title>Genomics analysis of Aphanomyces spp. identifies a new class of oomycete effector associated with host adaptation.</title>
        <authorList>
            <person name="Gaulin E."/>
        </authorList>
    </citation>
    <scope>NUCLEOTIDE SEQUENCE [LARGE SCALE GENOMIC DNA]</scope>
    <source>
        <strain evidence="1 2">ATCC 201684</strain>
    </source>
</reference>
<dbReference type="AlphaFoldDB" id="A0A6G0XD23"/>
<dbReference type="EMBL" id="VJMJ01000079">
    <property type="protein sequence ID" value="KAF0737948.1"/>
    <property type="molecule type" value="Genomic_DNA"/>
</dbReference>
<dbReference type="SUPFAM" id="SSF53474">
    <property type="entry name" value="alpha/beta-Hydrolases"/>
    <property type="match status" value="1"/>
</dbReference>
<keyword evidence="2" id="KW-1185">Reference proteome</keyword>
<evidence type="ECO:0008006" key="3">
    <source>
        <dbReference type="Google" id="ProtNLM"/>
    </source>
</evidence>
<sequence length="89" mass="9854">MYQRGGTVDFPQVKTCAEYVRAAKLPVFHATAKNDLIVEKAISDEISAFLQPGVKIEYERGGHNIQRTRAAELAKAMTEWATSITKSQA</sequence>
<proteinExistence type="predicted"/>
<dbReference type="VEuPathDB" id="FungiDB:AeMF1_017225"/>
<evidence type="ECO:0000313" key="1">
    <source>
        <dbReference type="EMBL" id="KAF0737948.1"/>
    </source>
</evidence>
<comment type="caution">
    <text evidence="1">The sequence shown here is derived from an EMBL/GenBank/DDBJ whole genome shotgun (WGS) entry which is preliminary data.</text>
</comment>
<protein>
    <recommendedName>
        <fullName evidence="3">Serine hydrolase FSH domain-containing protein</fullName>
    </recommendedName>
</protein>